<dbReference type="GO" id="GO:0016836">
    <property type="term" value="F:hydro-lyase activity"/>
    <property type="evidence" value="ECO:0007669"/>
    <property type="project" value="UniProtKB-ARBA"/>
</dbReference>
<comment type="caution">
    <text evidence="4">The sequence shown here is derived from an EMBL/GenBank/DDBJ whole genome shotgun (WGS) entry which is preliminary data.</text>
</comment>
<dbReference type="PANTHER" id="PTHR11941:SF54">
    <property type="entry name" value="ENOYL-COA HYDRATASE, MITOCHONDRIAL"/>
    <property type="match status" value="1"/>
</dbReference>
<sequence length="259" mass="27272">MNEYQDIVVEPATSGVQVIRFNRPQSKNALRNATLREVVAALAVANDDAGVRAVVITGGDEIFAAGADIHEMAALDAISAARDVRPQYWRAIAGFSKPLVAAVNGYALGAGCEMLMHADIVVAGESARIGQPEINLGVIPGAGGTQRLVRTVGKPLAMKMVLGGEMISAERALAAGLVSDVVPDGDVMATAMAQAQRIAQKSPLAVALAKEAVLRSFEMHLEAGLQFERKSFSLLAASDDRKEGIAAFLEKRTPNFHGK</sequence>
<keyword evidence="2" id="KW-0456">Lyase</keyword>
<dbReference type="Pfam" id="PF00378">
    <property type="entry name" value="ECH_1"/>
    <property type="match status" value="1"/>
</dbReference>
<dbReference type="PROSITE" id="PS00166">
    <property type="entry name" value="ENOYL_COA_HYDRATASE"/>
    <property type="match status" value="1"/>
</dbReference>
<dbReference type="Gene3D" id="3.90.226.10">
    <property type="entry name" value="2-enoyl-CoA Hydratase, Chain A, domain 1"/>
    <property type="match status" value="1"/>
</dbReference>
<evidence type="ECO:0000313" key="5">
    <source>
        <dbReference type="Proteomes" id="UP000446768"/>
    </source>
</evidence>
<dbReference type="CDD" id="cd06558">
    <property type="entry name" value="crotonase-like"/>
    <property type="match status" value="1"/>
</dbReference>
<dbReference type="PANTHER" id="PTHR11941">
    <property type="entry name" value="ENOYL-COA HYDRATASE-RELATED"/>
    <property type="match status" value="1"/>
</dbReference>
<dbReference type="InterPro" id="IPR029045">
    <property type="entry name" value="ClpP/crotonase-like_dom_sf"/>
</dbReference>
<dbReference type="FunFam" id="1.10.12.10:FF:000001">
    <property type="entry name" value="Probable enoyl-CoA hydratase, mitochondrial"/>
    <property type="match status" value="1"/>
</dbReference>
<dbReference type="GO" id="GO:0006635">
    <property type="term" value="P:fatty acid beta-oxidation"/>
    <property type="evidence" value="ECO:0007669"/>
    <property type="project" value="TreeGrafter"/>
</dbReference>
<organism evidence="4 5">
    <name type="scientific">Pseudoduganella rivuli</name>
    <dbReference type="NCBI Taxonomy" id="2666085"/>
    <lineage>
        <taxon>Bacteria</taxon>
        <taxon>Pseudomonadati</taxon>
        <taxon>Pseudomonadota</taxon>
        <taxon>Betaproteobacteria</taxon>
        <taxon>Burkholderiales</taxon>
        <taxon>Oxalobacteraceae</taxon>
        <taxon>Telluria group</taxon>
        <taxon>Pseudoduganella</taxon>
    </lineage>
</organism>
<evidence type="ECO:0000256" key="1">
    <source>
        <dbReference type="ARBA" id="ARBA00005254"/>
    </source>
</evidence>
<dbReference type="SUPFAM" id="SSF52096">
    <property type="entry name" value="ClpP/crotonase"/>
    <property type="match status" value="1"/>
</dbReference>
<dbReference type="RefSeq" id="WP_154372600.1">
    <property type="nucleotide sequence ID" value="NZ_WKJJ01000004.1"/>
</dbReference>
<dbReference type="AlphaFoldDB" id="A0A7X2IKR7"/>
<accession>A0A7X2IKR7</accession>
<dbReference type="InterPro" id="IPR014748">
    <property type="entry name" value="Enoyl-CoA_hydra_C"/>
</dbReference>
<dbReference type="FunFam" id="3.90.226.10:FF:000009">
    <property type="entry name" value="Carnitinyl-CoA dehydratase"/>
    <property type="match status" value="1"/>
</dbReference>
<protein>
    <submittedName>
        <fullName evidence="4">2,3-dehydroadipyl-CoA hydratase</fullName>
    </submittedName>
</protein>
<proteinExistence type="inferred from homology"/>
<reference evidence="4 5" key="1">
    <citation type="submission" date="2019-11" db="EMBL/GenBank/DDBJ databases">
        <title>Novel species isolated from a subtropical stream in China.</title>
        <authorList>
            <person name="Lu H."/>
        </authorList>
    </citation>
    <scope>NUCLEOTIDE SEQUENCE [LARGE SCALE GENOMIC DNA]</scope>
    <source>
        <strain evidence="4 5">FT92W</strain>
    </source>
</reference>
<dbReference type="InterPro" id="IPR001753">
    <property type="entry name" value="Enoyl-CoA_hydra/iso"/>
</dbReference>
<dbReference type="InterPro" id="IPR018376">
    <property type="entry name" value="Enoyl-CoA_hyd/isom_CS"/>
</dbReference>
<keyword evidence="5" id="KW-1185">Reference proteome</keyword>
<dbReference type="Gene3D" id="1.10.12.10">
    <property type="entry name" value="Lyase 2-enoyl-coa Hydratase, Chain A, domain 2"/>
    <property type="match status" value="1"/>
</dbReference>
<gene>
    <name evidence="4" type="ORF">GJ700_08560</name>
</gene>
<evidence type="ECO:0000313" key="4">
    <source>
        <dbReference type="EMBL" id="MRV71779.1"/>
    </source>
</evidence>
<name>A0A7X2IKR7_9BURK</name>
<evidence type="ECO:0000256" key="2">
    <source>
        <dbReference type="ARBA" id="ARBA00023239"/>
    </source>
</evidence>
<evidence type="ECO:0000256" key="3">
    <source>
        <dbReference type="RuleBase" id="RU003707"/>
    </source>
</evidence>
<dbReference type="Proteomes" id="UP000446768">
    <property type="component" value="Unassembled WGS sequence"/>
</dbReference>
<comment type="similarity">
    <text evidence="1 3">Belongs to the enoyl-CoA hydratase/isomerase family.</text>
</comment>
<dbReference type="EMBL" id="WKJJ01000004">
    <property type="protein sequence ID" value="MRV71779.1"/>
    <property type="molecule type" value="Genomic_DNA"/>
</dbReference>